<keyword evidence="2" id="KW-0597">Phosphoprotein</keyword>
<keyword evidence="8" id="KW-1185">Reference proteome</keyword>
<feature type="region of interest" description="Disordered" evidence="5">
    <location>
        <begin position="521"/>
        <end position="576"/>
    </location>
</feature>
<dbReference type="Pfam" id="PF13901">
    <property type="entry name" value="RH_dom"/>
    <property type="match status" value="1"/>
</dbReference>
<feature type="compositionally biased region" description="Low complexity" evidence="5">
    <location>
        <begin position="536"/>
        <end position="563"/>
    </location>
</feature>
<evidence type="ECO:0000313" key="8">
    <source>
        <dbReference type="Proteomes" id="UP001195483"/>
    </source>
</evidence>
<sequence>MAETDDDNGQRRERHNLFISLKTTVEGLLANQSSNVWNTYGGLTRLCSDVENILKHRLKFIATDYENQMDYWPFVKGLKWLNPAMAPVIERLQKELKKRGEKNKGKIWVQESLRDHRLASHLKILVGNKQHLHRHYYEDAFLFQEKYFAALCICLQAVEQNKVSLLTNIDPVVLKFNPQFSKEPHHCRSASLPIHQVTLVSPSIQHSHSVTITPTPPFASPKKERILCQSDEHAVPIGIGLSPDDSRTTARDALCEVLRKSGSNSPPAIIIEKPFSFYDSINTDPLLNVDFSYENQNVFRSNKNENETMNVSSPKQTKKAVQRSVSEDALLLRPMSALGKITRRLDEVFIDPETDNASSSKRKKENSMNVFSDSEIMQSESRKIKKSSPDKLFKPSHKRSKSDHIGQIKPDLQPNDQIDSVKPAAKRKNDSRILSEGGSGVLQPPMPGQSLIHYLSSQDFHTCANLDKENAHFSISEALIAAIEQMKWNHIISPHKLTSDQEDGDSDEEIKQLKQRIRIRKRKRLKEKMREVPAFTEQTTSQSSTTPNSSPSTSVFSDSTGSSDDNQDIDLTLTDSKEDDQKAFNKMKSCGLSASLASLYSDADIHVEKNSSLEQNNSSFQKSSSNYLSAESVAISLLKKFSEKQLPKASDLHWLVSEQDAPQCLLPLPNLYPISPDDGENYDLLKSSLMTRLRGNMEWAPPRAQIIFNIHSNSRRNVVMTKQNYRCAGCGMKVEEGYSKRYRYCEYLGKYFCQCCHGNCLSYIPGRILKKWDFTKYYVSNFSYDLLNKIVNEPLFNIFDINPLLYRKVKVLDQLKDLRTQIHHLSYFLQVCKHGNSSYTEIEKLPKHWVEEMHVYSLADLTMVREGQRGQMYKSLKNVVTSAIAHVEGCQFCQCFAFICEMCKDEKDIIFPYQLTKVAICEACKTCFHKKCFVPEKCPKCARIEARKKRLAEDDT</sequence>
<dbReference type="Pfam" id="PF02759">
    <property type="entry name" value="RUN"/>
    <property type="match status" value="1"/>
</dbReference>
<accession>A0AAE0TEZ5</accession>
<reference evidence="7" key="3">
    <citation type="submission" date="2023-05" db="EMBL/GenBank/DDBJ databases">
        <authorList>
            <person name="Smith C.H."/>
        </authorList>
    </citation>
    <scope>NUCLEOTIDE SEQUENCE</scope>
    <source>
        <strain evidence="7">CHS0354</strain>
        <tissue evidence="7">Mantle</tissue>
    </source>
</reference>
<proteinExistence type="predicted"/>
<dbReference type="GO" id="GO:0005770">
    <property type="term" value="C:late endosome"/>
    <property type="evidence" value="ECO:0007669"/>
    <property type="project" value="UniProtKB-SubCell"/>
</dbReference>
<dbReference type="SMART" id="SM00593">
    <property type="entry name" value="RUN"/>
    <property type="match status" value="1"/>
</dbReference>
<evidence type="ECO:0000313" key="7">
    <source>
        <dbReference type="EMBL" id="KAK3608749.1"/>
    </source>
</evidence>
<protein>
    <recommendedName>
        <fullName evidence="6">RUN domain-containing protein</fullName>
    </recommendedName>
</protein>
<dbReference type="PROSITE" id="PS50826">
    <property type="entry name" value="RUN"/>
    <property type="match status" value="1"/>
</dbReference>
<evidence type="ECO:0000256" key="1">
    <source>
        <dbReference type="ARBA" id="ARBA00004603"/>
    </source>
</evidence>
<dbReference type="GO" id="GO:0006914">
    <property type="term" value="P:autophagy"/>
    <property type="evidence" value="ECO:0007669"/>
    <property type="project" value="UniProtKB-KW"/>
</dbReference>
<dbReference type="AlphaFoldDB" id="A0AAE0TEZ5"/>
<evidence type="ECO:0000256" key="5">
    <source>
        <dbReference type="SAM" id="MobiDB-lite"/>
    </source>
</evidence>
<name>A0AAE0TEZ5_9BIVA</name>
<feature type="region of interest" description="Disordered" evidence="5">
    <location>
        <begin position="354"/>
        <end position="445"/>
    </location>
</feature>
<dbReference type="GO" id="GO:1901981">
    <property type="term" value="F:phosphatidylinositol phosphate binding"/>
    <property type="evidence" value="ECO:0007669"/>
    <property type="project" value="TreeGrafter"/>
</dbReference>
<feature type="compositionally biased region" description="Polar residues" evidence="5">
    <location>
        <begin position="367"/>
        <end position="379"/>
    </location>
</feature>
<reference evidence="7" key="2">
    <citation type="journal article" date="2021" name="Genome Biol. Evol.">
        <title>Developing a high-quality reference genome for a parasitic bivalve with doubly uniparental inheritance (Bivalvia: Unionida).</title>
        <authorList>
            <person name="Smith C.H."/>
        </authorList>
    </citation>
    <scope>NUCLEOTIDE SEQUENCE</scope>
    <source>
        <strain evidence="7">CHS0354</strain>
        <tissue evidence="7">Mantle</tissue>
    </source>
</reference>
<dbReference type="CDD" id="cd17686">
    <property type="entry name" value="RUN_RUBCN"/>
    <property type="match status" value="1"/>
</dbReference>
<evidence type="ECO:0000256" key="2">
    <source>
        <dbReference type="ARBA" id="ARBA00022553"/>
    </source>
</evidence>
<evidence type="ECO:0000256" key="3">
    <source>
        <dbReference type="ARBA" id="ARBA00022753"/>
    </source>
</evidence>
<dbReference type="Gene3D" id="1.20.58.900">
    <property type="match status" value="1"/>
</dbReference>
<comment type="subcellular location">
    <subcellularLocation>
        <location evidence="1">Late endosome</location>
    </subcellularLocation>
</comment>
<dbReference type="SMART" id="SM01175">
    <property type="entry name" value="DUF4206"/>
    <property type="match status" value="1"/>
</dbReference>
<dbReference type="InterPro" id="IPR052428">
    <property type="entry name" value="Autophagy_HostDef_Reg"/>
</dbReference>
<dbReference type="InterPro" id="IPR025258">
    <property type="entry name" value="RH_dom"/>
</dbReference>
<dbReference type="PANTHER" id="PTHR45971">
    <property type="entry name" value="PHOX (PX) DOMAIN-CONTAINING PROTEIN"/>
    <property type="match status" value="1"/>
</dbReference>
<dbReference type="Pfam" id="PF21054">
    <property type="entry name" value="RUBC_PIKBD"/>
    <property type="match status" value="1"/>
</dbReference>
<dbReference type="SUPFAM" id="SSF140741">
    <property type="entry name" value="RUN domain-like"/>
    <property type="match status" value="1"/>
</dbReference>
<keyword evidence="3" id="KW-0967">Endosome</keyword>
<dbReference type="InterPro" id="IPR048569">
    <property type="entry name" value="RUBC_PIKBD"/>
</dbReference>
<gene>
    <name evidence="7" type="ORF">CHS0354_027072</name>
</gene>
<dbReference type="Proteomes" id="UP001195483">
    <property type="component" value="Unassembled WGS sequence"/>
</dbReference>
<reference evidence="7" key="1">
    <citation type="journal article" date="2021" name="Genome Biol. Evol.">
        <title>A High-Quality Reference Genome for a Parasitic Bivalve with Doubly Uniparental Inheritance (Bivalvia: Unionida).</title>
        <authorList>
            <person name="Smith C.H."/>
        </authorList>
    </citation>
    <scope>NUCLEOTIDE SEQUENCE</scope>
    <source>
        <strain evidence="7">CHS0354</strain>
    </source>
</reference>
<evidence type="ECO:0000259" key="6">
    <source>
        <dbReference type="PROSITE" id="PS50826"/>
    </source>
</evidence>
<dbReference type="InterPro" id="IPR037213">
    <property type="entry name" value="Run_dom_sf"/>
</dbReference>
<organism evidence="7 8">
    <name type="scientific">Potamilus streckersoni</name>
    <dbReference type="NCBI Taxonomy" id="2493646"/>
    <lineage>
        <taxon>Eukaryota</taxon>
        <taxon>Metazoa</taxon>
        <taxon>Spiralia</taxon>
        <taxon>Lophotrochozoa</taxon>
        <taxon>Mollusca</taxon>
        <taxon>Bivalvia</taxon>
        <taxon>Autobranchia</taxon>
        <taxon>Heteroconchia</taxon>
        <taxon>Palaeoheterodonta</taxon>
        <taxon>Unionida</taxon>
        <taxon>Unionoidea</taxon>
        <taxon>Unionidae</taxon>
        <taxon>Ambleminae</taxon>
        <taxon>Lampsilini</taxon>
        <taxon>Potamilus</taxon>
    </lineage>
</organism>
<dbReference type="InterPro" id="IPR004012">
    <property type="entry name" value="Run_dom"/>
</dbReference>
<dbReference type="PANTHER" id="PTHR45971:SF1">
    <property type="entry name" value="RUBICON, ISOFORM A"/>
    <property type="match status" value="1"/>
</dbReference>
<evidence type="ECO:0000256" key="4">
    <source>
        <dbReference type="ARBA" id="ARBA00023006"/>
    </source>
</evidence>
<feature type="domain" description="RUN" evidence="6">
    <location>
        <begin position="37"/>
        <end position="170"/>
    </location>
</feature>
<comment type="caution">
    <text evidence="7">The sequence shown here is derived from an EMBL/GenBank/DDBJ whole genome shotgun (WGS) entry which is preliminary data.</text>
</comment>
<keyword evidence="4" id="KW-0072">Autophagy</keyword>
<dbReference type="EMBL" id="JAEAOA010001620">
    <property type="protein sequence ID" value="KAK3608749.1"/>
    <property type="molecule type" value="Genomic_DNA"/>
</dbReference>